<evidence type="ECO:0000256" key="3">
    <source>
        <dbReference type="ARBA" id="ARBA00022777"/>
    </source>
</evidence>
<comment type="similarity">
    <text evidence="1">Belongs to the inositol phosphokinase (IPK) family.</text>
</comment>
<comment type="caution">
    <text evidence="4">The sequence shown here is derived from an EMBL/GenBank/DDBJ whole genome shotgun (WGS) entry which is preliminary data.</text>
</comment>
<keyword evidence="2" id="KW-0808">Transferase</keyword>
<accession>A0AAN8X336</accession>
<keyword evidence="3" id="KW-0418">Kinase</keyword>
<proteinExistence type="inferred from homology"/>
<evidence type="ECO:0000313" key="4">
    <source>
        <dbReference type="EMBL" id="KAK7072029.1"/>
    </source>
</evidence>
<reference evidence="4 5" key="1">
    <citation type="submission" date="2023-11" db="EMBL/GenBank/DDBJ databases">
        <title>Halocaridina rubra genome assembly.</title>
        <authorList>
            <person name="Smith C."/>
        </authorList>
    </citation>
    <scope>NUCLEOTIDE SEQUENCE [LARGE SCALE GENOMIC DNA]</scope>
    <source>
        <strain evidence="4">EP-1</strain>
        <tissue evidence="4">Whole</tissue>
    </source>
</reference>
<dbReference type="Gene3D" id="3.30.470.160">
    <property type="entry name" value="Inositol polyphosphate kinase"/>
    <property type="match status" value="1"/>
</dbReference>
<dbReference type="EMBL" id="JAXCGZ010013733">
    <property type="protein sequence ID" value="KAK7072029.1"/>
    <property type="molecule type" value="Genomic_DNA"/>
</dbReference>
<sequence length="70" mass="7953">MGDLLYSFNNPCVMDIKMGTRTFLETEVSNTTARKDLYEKMIKVDKCAPSIEENEAKALLNYGIWTSVTI</sequence>
<dbReference type="InterPro" id="IPR005522">
    <property type="entry name" value="IPK"/>
</dbReference>
<evidence type="ECO:0008006" key="6">
    <source>
        <dbReference type="Google" id="ProtNLM"/>
    </source>
</evidence>
<evidence type="ECO:0000313" key="5">
    <source>
        <dbReference type="Proteomes" id="UP001381693"/>
    </source>
</evidence>
<protein>
    <recommendedName>
        <fullName evidence="6">Kinase</fullName>
    </recommendedName>
</protein>
<dbReference type="AlphaFoldDB" id="A0AAN8X336"/>
<name>A0AAN8X336_HALRR</name>
<dbReference type="InterPro" id="IPR038286">
    <property type="entry name" value="IPK_sf"/>
</dbReference>
<organism evidence="4 5">
    <name type="scientific">Halocaridina rubra</name>
    <name type="common">Hawaiian red shrimp</name>
    <dbReference type="NCBI Taxonomy" id="373956"/>
    <lineage>
        <taxon>Eukaryota</taxon>
        <taxon>Metazoa</taxon>
        <taxon>Ecdysozoa</taxon>
        <taxon>Arthropoda</taxon>
        <taxon>Crustacea</taxon>
        <taxon>Multicrustacea</taxon>
        <taxon>Malacostraca</taxon>
        <taxon>Eumalacostraca</taxon>
        <taxon>Eucarida</taxon>
        <taxon>Decapoda</taxon>
        <taxon>Pleocyemata</taxon>
        <taxon>Caridea</taxon>
        <taxon>Atyoidea</taxon>
        <taxon>Atyidae</taxon>
        <taxon>Halocaridina</taxon>
    </lineage>
</organism>
<dbReference type="GO" id="GO:0016301">
    <property type="term" value="F:kinase activity"/>
    <property type="evidence" value="ECO:0007669"/>
    <property type="project" value="UniProtKB-KW"/>
</dbReference>
<keyword evidence="5" id="KW-1185">Reference proteome</keyword>
<dbReference type="Pfam" id="PF03770">
    <property type="entry name" value="IPK"/>
    <property type="match status" value="1"/>
</dbReference>
<evidence type="ECO:0000256" key="2">
    <source>
        <dbReference type="ARBA" id="ARBA00022679"/>
    </source>
</evidence>
<gene>
    <name evidence="4" type="ORF">SK128_019651</name>
</gene>
<dbReference type="Proteomes" id="UP001381693">
    <property type="component" value="Unassembled WGS sequence"/>
</dbReference>
<dbReference type="GO" id="GO:0032958">
    <property type="term" value="P:inositol phosphate biosynthetic process"/>
    <property type="evidence" value="ECO:0007669"/>
    <property type="project" value="InterPro"/>
</dbReference>
<evidence type="ECO:0000256" key="1">
    <source>
        <dbReference type="ARBA" id="ARBA00007374"/>
    </source>
</evidence>
<dbReference type="SUPFAM" id="SSF56104">
    <property type="entry name" value="SAICAR synthase-like"/>
    <property type="match status" value="1"/>
</dbReference>